<sequence length="100" mass="10957">MEANQVSRLFKSRELGSAGNIGCGIFGFGISITTWAPCKSQKKADSWIICHEPIDSNCLIISSNLHSSVAELIKSPSYILVYELMDIVRLADKNIGRGQL</sequence>
<dbReference type="Proteomes" id="UP000237105">
    <property type="component" value="Unassembled WGS sequence"/>
</dbReference>
<proteinExistence type="predicted"/>
<name>A0A2P5E1L1_PARAD</name>
<keyword evidence="2" id="KW-1185">Reference proteome</keyword>
<gene>
    <name evidence="1" type="ORF">PanWU01x14_011690</name>
</gene>
<reference evidence="2" key="1">
    <citation type="submission" date="2016-06" db="EMBL/GenBank/DDBJ databases">
        <title>Parallel loss of symbiosis genes in relatives of nitrogen-fixing non-legume Parasponia.</title>
        <authorList>
            <person name="Van Velzen R."/>
            <person name="Holmer R."/>
            <person name="Bu F."/>
            <person name="Rutten L."/>
            <person name="Van Zeijl A."/>
            <person name="Liu W."/>
            <person name="Santuari L."/>
            <person name="Cao Q."/>
            <person name="Sharma T."/>
            <person name="Shen D."/>
            <person name="Roswanjaya Y."/>
            <person name="Wardhani T."/>
            <person name="Kalhor M.S."/>
            <person name="Jansen J."/>
            <person name="Van den Hoogen J."/>
            <person name="Gungor B."/>
            <person name="Hartog M."/>
            <person name="Hontelez J."/>
            <person name="Verver J."/>
            <person name="Yang W.-C."/>
            <person name="Schijlen E."/>
            <person name="Repin R."/>
            <person name="Schilthuizen M."/>
            <person name="Schranz E."/>
            <person name="Heidstra R."/>
            <person name="Miyata K."/>
            <person name="Fedorova E."/>
            <person name="Kohlen W."/>
            <person name="Bisseling T."/>
            <person name="Smit S."/>
            <person name="Geurts R."/>
        </authorList>
    </citation>
    <scope>NUCLEOTIDE SEQUENCE [LARGE SCALE GENOMIC DNA]</scope>
    <source>
        <strain evidence="2">cv. WU1-14</strain>
    </source>
</reference>
<evidence type="ECO:0000313" key="1">
    <source>
        <dbReference type="EMBL" id="PON79434.1"/>
    </source>
</evidence>
<dbReference type="AlphaFoldDB" id="A0A2P5E1L1"/>
<accession>A0A2P5E1L1</accession>
<comment type="caution">
    <text evidence="1">The sequence shown here is derived from an EMBL/GenBank/DDBJ whole genome shotgun (WGS) entry which is preliminary data.</text>
</comment>
<dbReference type="OrthoDB" id="10541676at2759"/>
<dbReference type="EMBL" id="JXTB01000004">
    <property type="protein sequence ID" value="PON79434.1"/>
    <property type="molecule type" value="Genomic_DNA"/>
</dbReference>
<protein>
    <submittedName>
        <fullName evidence="1">Uncharacterized protein</fullName>
    </submittedName>
</protein>
<organism evidence="1 2">
    <name type="scientific">Parasponia andersonii</name>
    <name type="common">Sponia andersonii</name>
    <dbReference type="NCBI Taxonomy" id="3476"/>
    <lineage>
        <taxon>Eukaryota</taxon>
        <taxon>Viridiplantae</taxon>
        <taxon>Streptophyta</taxon>
        <taxon>Embryophyta</taxon>
        <taxon>Tracheophyta</taxon>
        <taxon>Spermatophyta</taxon>
        <taxon>Magnoliopsida</taxon>
        <taxon>eudicotyledons</taxon>
        <taxon>Gunneridae</taxon>
        <taxon>Pentapetalae</taxon>
        <taxon>rosids</taxon>
        <taxon>fabids</taxon>
        <taxon>Rosales</taxon>
        <taxon>Cannabaceae</taxon>
        <taxon>Parasponia</taxon>
    </lineage>
</organism>
<evidence type="ECO:0000313" key="2">
    <source>
        <dbReference type="Proteomes" id="UP000237105"/>
    </source>
</evidence>